<dbReference type="PANTHER" id="PTHR43240:SF7">
    <property type="entry name" value="BLR7284 PROTEIN"/>
    <property type="match status" value="1"/>
</dbReference>
<dbReference type="InterPro" id="IPR029069">
    <property type="entry name" value="HotDog_dom_sf"/>
</dbReference>
<dbReference type="Gene3D" id="3.10.129.10">
    <property type="entry name" value="Hotdog Thioesterase"/>
    <property type="match status" value="1"/>
</dbReference>
<evidence type="ECO:0000259" key="2">
    <source>
        <dbReference type="Pfam" id="PF03061"/>
    </source>
</evidence>
<dbReference type="RefSeq" id="WP_043397276.1">
    <property type="nucleotide sequence ID" value="NZ_JPMI01000129.1"/>
</dbReference>
<comment type="caution">
    <text evidence="3">The sequence shown here is derived from an EMBL/GenBank/DDBJ whole genome shotgun (WGS) entry which is preliminary data.</text>
</comment>
<feature type="domain" description="Thioesterase" evidence="2">
    <location>
        <begin position="61"/>
        <end position="134"/>
    </location>
</feature>
<dbReference type="GO" id="GO:0005829">
    <property type="term" value="C:cytosol"/>
    <property type="evidence" value="ECO:0007669"/>
    <property type="project" value="TreeGrafter"/>
</dbReference>
<name>A0A084STJ6_9BACT</name>
<dbReference type="AlphaFoldDB" id="A0A084STJ6"/>
<dbReference type="GO" id="GO:0061522">
    <property type="term" value="F:1,4-dihydroxy-2-naphthoyl-CoA thioesterase activity"/>
    <property type="evidence" value="ECO:0007669"/>
    <property type="project" value="TreeGrafter"/>
</dbReference>
<proteinExistence type="predicted"/>
<dbReference type="CDD" id="cd03443">
    <property type="entry name" value="PaaI_thioesterase"/>
    <property type="match status" value="1"/>
</dbReference>
<dbReference type="InterPro" id="IPR006683">
    <property type="entry name" value="Thioestr_dom"/>
</dbReference>
<keyword evidence="1" id="KW-0378">Hydrolase</keyword>
<evidence type="ECO:0000313" key="3">
    <source>
        <dbReference type="EMBL" id="KFA91781.1"/>
    </source>
</evidence>
<dbReference type="Proteomes" id="UP000028547">
    <property type="component" value="Unassembled WGS sequence"/>
</dbReference>
<sequence>MASDDTLPDDRRQMMESINRFLQDSVPHNHELGLRVEDLGVAEATMRLPYAEKLVGNPETGVLHGGAVTTLIDAACGISVFMKMARMARIATLDLRIDYLHPAAPGKDLLARAECYKLTRAVAFVRALAHHGDPANPVASAQGTFIIVED</sequence>
<protein>
    <submittedName>
        <fullName evidence="3">Thioesterase</fullName>
    </submittedName>
</protein>
<evidence type="ECO:0000313" key="4">
    <source>
        <dbReference type="Proteomes" id="UP000028547"/>
    </source>
</evidence>
<reference evidence="3 4" key="1">
    <citation type="submission" date="2014-07" db="EMBL/GenBank/DDBJ databases">
        <title>Draft Genome Sequence of Gephyronic Acid Producer, Cystobacter violaceus Strain Cb vi76.</title>
        <authorList>
            <person name="Stevens D.C."/>
            <person name="Young J."/>
            <person name="Carmichael R."/>
            <person name="Tan J."/>
            <person name="Taylor R.E."/>
        </authorList>
    </citation>
    <scope>NUCLEOTIDE SEQUENCE [LARGE SCALE GENOMIC DNA]</scope>
    <source>
        <strain evidence="3 4">Cb vi76</strain>
    </source>
</reference>
<organism evidence="3 4">
    <name type="scientific">Archangium violaceum Cb vi76</name>
    <dbReference type="NCBI Taxonomy" id="1406225"/>
    <lineage>
        <taxon>Bacteria</taxon>
        <taxon>Pseudomonadati</taxon>
        <taxon>Myxococcota</taxon>
        <taxon>Myxococcia</taxon>
        <taxon>Myxococcales</taxon>
        <taxon>Cystobacterineae</taxon>
        <taxon>Archangiaceae</taxon>
        <taxon>Archangium</taxon>
    </lineage>
</organism>
<dbReference type="NCBIfam" id="TIGR00369">
    <property type="entry name" value="unchar_dom_1"/>
    <property type="match status" value="1"/>
</dbReference>
<dbReference type="SUPFAM" id="SSF54637">
    <property type="entry name" value="Thioesterase/thiol ester dehydrase-isomerase"/>
    <property type="match status" value="1"/>
</dbReference>
<dbReference type="EMBL" id="JPMI01000129">
    <property type="protein sequence ID" value="KFA91781.1"/>
    <property type="molecule type" value="Genomic_DNA"/>
</dbReference>
<evidence type="ECO:0000256" key="1">
    <source>
        <dbReference type="ARBA" id="ARBA00022801"/>
    </source>
</evidence>
<dbReference type="InterPro" id="IPR003736">
    <property type="entry name" value="PAAI_dom"/>
</dbReference>
<dbReference type="PANTHER" id="PTHR43240">
    <property type="entry name" value="1,4-DIHYDROXY-2-NAPHTHOYL-COA THIOESTERASE 1"/>
    <property type="match status" value="1"/>
</dbReference>
<gene>
    <name evidence="3" type="ORF">Q664_19470</name>
</gene>
<accession>A0A084STJ6</accession>
<dbReference type="Pfam" id="PF03061">
    <property type="entry name" value="4HBT"/>
    <property type="match status" value="1"/>
</dbReference>